<reference evidence="1 2" key="1">
    <citation type="submission" date="2016-07" db="EMBL/GenBank/DDBJ databases">
        <authorList>
            <person name="Jeong J.-J."/>
            <person name="Kim D.W."/>
            <person name="Sang M.K."/>
            <person name="Choi I.-G."/>
            <person name="Kim K.D."/>
        </authorList>
    </citation>
    <scope>NUCLEOTIDE SEQUENCE [LARGE SCALE GENOMIC DNA]</scope>
    <source>
        <strain evidence="1 2">C-26</strain>
    </source>
</reference>
<dbReference type="EMBL" id="MAYF01000305">
    <property type="protein sequence ID" value="OCA77940.1"/>
    <property type="molecule type" value="Genomic_DNA"/>
</dbReference>
<gene>
    <name evidence="1" type="ORF">BBH99_10430</name>
</gene>
<comment type="caution">
    <text evidence="1">The sequence shown here is derived from an EMBL/GenBank/DDBJ whole genome shotgun (WGS) entry which is preliminary data.</text>
</comment>
<name>A0ABX2X410_9FLAO</name>
<evidence type="ECO:0000313" key="2">
    <source>
        <dbReference type="Proteomes" id="UP000093508"/>
    </source>
</evidence>
<evidence type="ECO:0000313" key="1">
    <source>
        <dbReference type="EMBL" id="OCA77940.1"/>
    </source>
</evidence>
<organism evidence="1 2">
    <name type="scientific">Chryseobacterium contaminans</name>
    <dbReference type="NCBI Taxonomy" id="1423959"/>
    <lineage>
        <taxon>Bacteria</taxon>
        <taxon>Pseudomonadati</taxon>
        <taxon>Bacteroidota</taxon>
        <taxon>Flavobacteriia</taxon>
        <taxon>Flavobacteriales</taxon>
        <taxon>Weeksellaceae</taxon>
        <taxon>Chryseobacterium group</taxon>
        <taxon>Chryseobacterium</taxon>
    </lineage>
</organism>
<keyword evidence="2" id="KW-1185">Reference proteome</keyword>
<sequence length="77" mass="8770">MVHNDCGVGAIVGNGKHRITDYPGFFTARSNEDHFIPVELYKRVIDALTNVKSLTYKMYTKQDLAENYCNLGIQNLF</sequence>
<accession>A0ABX2X410</accession>
<proteinExistence type="predicted"/>
<dbReference type="Proteomes" id="UP000093508">
    <property type="component" value="Unassembled WGS sequence"/>
</dbReference>
<protein>
    <submittedName>
        <fullName evidence="1">Uncharacterized protein</fullName>
    </submittedName>
</protein>